<keyword evidence="1" id="KW-0732">Signal</keyword>
<dbReference type="Proteomes" id="UP000294530">
    <property type="component" value="Unassembled WGS sequence"/>
</dbReference>
<dbReference type="RefSeq" id="XP_067819337.1">
    <property type="nucleotide sequence ID" value="XM_067960439.1"/>
</dbReference>
<comment type="caution">
    <text evidence="2">The sequence shown here is derived from an EMBL/GenBank/DDBJ whole genome shotgun (WGS) entry which is preliminary data.</text>
</comment>
<gene>
    <name evidence="2" type="ORF">CCR75_002342</name>
</gene>
<accession>A0A976IEY7</accession>
<protein>
    <recommendedName>
        <fullName evidence="4">RxLR effector protein</fullName>
    </recommendedName>
</protein>
<dbReference type="AlphaFoldDB" id="A0A976IEY7"/>
<dbReference type="KEGG" id="blac:94346110"/>
<keyword evidence="3" id="KW-1185">Reference proteome</keyword>
<sequence>MVRIYVAALTVVLAFSASCSATSPLTLAKATPVTANGSGGRAQGRLRAHTTTNVEIDERSILDVIYAIARQVADHRSNLVQAPKRTYTTYLATLDLSLDKVLEQNWSELRLLYVKQTKRKRPKDFVSMYELLVKKYGLLKLTDMMKKPDYISLSETDNFKYLYDEASVYWRKNSVLKQYASELYDSKGNSKTFDVTDFESLQPFFERIGRRGDYLEITAAEHEKWKTNKLRPT</sequence>
<evidence type="ECO:0000313" key="3">
    <source>
        <dbReference type="Proteomes" id="UP000294530"/>
    </source>
</evidence>
<evidence type="ECO:0000313" key="2">
    <source>
        <dbReference type="EMBL" id="TDH69838.1"/>
    </source>
</evidence>
<dbReference type="EMBL" id="SHOA02000007">
    <property type="protein sequence ID" value="TDH69838.1"/>
    <property type="molecule type" value="Genomic_DNA"/>
</dbReference>
<feature type="chain" id="PRO_5036688501" description="RxLR effector protein" evidence="1">
    <location>
        <begin position="22"/>
        <end position="233"/>
    </location>
</feature>
<feature type="signal peptide" evidence="1">
    <location>
        <begin position="1"/>
        <end position="21"/>
    </location>
</feature>
<name>A0A976IEY7_BRELC</name>
<proteinExistence type="predicted"/>
<dbReference type="GeneID" id="94346110"/>
<evidence type="ECO:0000256" key="1">
    <source>
        <dbReference type="SAM" id="SignalP"/>
    </source>
</evidence>
<organism evidence="2 3">
    <name type="scientific">Bremia lactucae</name>
    <name type="common">Lettuce downy mildew</name>
    <dbReference type="NCBI Taxonomy" id="4779"/>
    <lineage>
        <taxon>Eukaryota</taxon>
        <taxon>Sar</taxon>
        <taxon>Stramenopiles</taxon>
        <taxon>Oomycota</taxon>
        <taxon>Peronosporomycetes</taxon>
        <taxon>Peronosporales</taxon>
        <taxon>Peronosporaceae</taxon>
        <taxon>Bremia</taxon>
    </lineage>
</organism>
<dbReference type="PROSITE" id="PS51257">
    <property type="entry name" value="PROKAR_LIPOPROTEIN"/>
    <property type="match status" value="1"/>
</dbReference>
<reference evidence="2 3" key="1">
    <citation type="journal article" date="2021" name="Genome Biol.">
        <title>AFLAP: assembly-free linkage analysis pipeline using k-mers from genome sequencing data.</title>
        <authorList>
            <person name="Fletcher K."/>
            <person name="Zhang L."/>
            <person name="Gil J."/>
            <person name="Han R."/>
            <person name="Cavanaugh K."/>
            <person name="Michelmore R."/>
        </authorList>
    </citation>
    <scope>NUCLEOTIDE SEQUENCE [LARGE SCALE GENOMIC DNA]</scope>
    <source>
        <strain evidence="2 3">SF5</strain>
    </source>
</reference>
<evidence type="ECO:0008006" key="4">
    <source>
        <dbReference type="Google" id="ProtNLM"/>
    </source>
</evidence>